<reference evidence="1 2" key="1">
    <citation type="submission" date="2015-09" db="EMBL/GenBank/DDBJ databases">
        <authorList>
            <consortium name="Pathogen Informatics"/>
        </authorList>
    </citation>
    <scope>NUCLEOTIDE SEQUENCE [LARGE SCALE GENOMIC DNA]</scope>
    <source>
        <strain evidence="1 2">2789STDY5608791</strain>
    </source>
</reference>
<evidence type="ECO:0000313" key="2">
    <source>
        <dbReference type="Proteomes" id="UP000095419"/>
    </source>
</evidence>
<accession>A0A174HS29</accession>
<sequence length="185" mass="21765">MPRQVTQLSIFRQAEINVQHRANLPFLLQTFHSQPFEKFLFPLEIGLQRRHEQAFAKPTGAAEEINLVCIHQFVHQLRLIHIHTIPRTQLLKILYPYRIASATQFHSCYCLNYKYDKDSTYSAKKKARPWLFHHKPSLQTYCTSFAVTLQRRCSSTAKQLQWHCIYVAAALQKRCTGFAVSIWYL</sequence>
<gene>
    <name evidence="1" type="ORF">ERS417307_02394</name>
</gene>
<organism evidence="1 2">
    <name type="scientific">Bacteroides uniformis</name>
    <dbReference type="NCBI Taxonomy" id="820"/>
    <lineage>
        <taxon>Bacteria</taxon>
        <taxon>Pseudomonadati</taxon>
        <taxon>Bacteroidota</taxon>
        <taxon>Bacteroidia</taxon>
        <taxon>Bacteroidales</taxon>
        <taxon>Bacteroidaceae</taxon>
        <taxon>Bacteroides</taxon>
    </lineage>
</organism>
<proteinExistence type="predicted"/>
<protein>
    <submittedName>
        <fullName evidence="1">Uncharacterized protein</fullName>
    </submittedName>
</protein>
<dbReference type="AlphaFoldDB" id="A0A174HS29"/>
<dbReference type="Proteomes" id="UP000095419">
    <property type="component" value="Unassembled WGS sequence"/>
</dbReference>
<name>A0A174HS29_BACUN</name>
<evidence type="ECO:0000313" key="1">
    <source>
        <dbReference type="EMBL" id="CUO75880.1"/>
    </source>
</evidence>
<dbReference type="EMBL" id="CYZF01000006">
    <property type="protein sequence ID" value="CUO75880.1"/>
    <property type="molecule type" value="Genomic_DNA"/>
</dbReference>